<name>A0A6C0HF75_9ZZZZ</name>
<sequence>MATNQPAIQPQAQAQAQPQPQAQTQVQAQPLQEAPLPSAQVLLQSAKLAQQLDRPIQLDYYADTFSGKAVIGEDPETKDKLLVKSNDEYTSLIQKIYKVSEDYLILTENSIYIVSGKVQKRKIQSSSLVVTN</sequence>
<organism evidence="2">
    <name type="scientific">viral metagenome</name>
    <dbReference type="NCBI Taxonomy" id="1070528"/>
    <lineage>
        <taxon>unclassified sequences</taxon>
        <taxon>metagenomes</taxon>
        <taxon>organismal metagenomes</taxon>
    </lineage>
</organism>
<evidence type="ECO:0000313" key="2">
    <source>
        <dbReference type="EMBL" id="QHT79020.1"/>
    </source>
</evidence>
<feature type="region of interest" description="Disordered" evidence="1">
    <location>
        <begin position="1"/>
        <end position="30"/>
    </location>
</feature>
<proteinExistence type="predicted"/>
<evidence type="ECO:0000256" key="1">
    <source>
        <dbReference type="SAM" id="MobiDB-lite"/>
    </source>
</evidence>
<accession>A0A6C0HF75</accession>
<dbReference type="AlphaFoldDB" id="A0A6C0HF75"/>
<reference evidence="2" key="1">
    <citation type="journal article" date="2020" name="Nature">
        <title>Giant virus diversity and host interactions through global metagenomics.</title>
        <authorList>
            <person name="Schulz F."/>
            <person name="Roux S."/>
            <person name="Paez-Espino D."/>
            <person name="Jungbluth S."/>
            <person name="Walsh D.A."/>
            <person name="Denef V.J."/>
            <person name="McMahon K.D."/>
            <person name="Konstantinidis K.T."/>
            <person name="Eloe-Fadrosh E.A."/>
            <person name="Kyrpides N.C."/>
            <person name="Woyke T."/>
        </authorList>
    </citation>
    <scope>NUCLEOTIDE SEQUENCE</scope>
    <source>
        <strain evidence="2">GVMAG-M-3300023179-97</strain>
    </source>
</reference>
<protein>
    <submittedName>
        <fullName evidence="2">Uncharacterized protein</fullName>
    </submittedName>
</protein>
<dbReference type="EMBL" id="MN739944">
    <property type="protein sequence ID" value="QHT79020.1"/>
    <property type="molecule type" value="Genomic_DNA"/>
</dbReference>